<sequence>MFFNVYGSDSPPLRTQDRAASFLIGSNWPALYYTIVIRYHSGTWNEVSWSLPETTQFRCCQHSDFLEELPAHGDGKFYLTLDTVSLGDLISSLSPPVGGRHLNTSYGLHVEEGGFK</sequence>
<name>A0AAD7N689_9AGAR</name>
<proteinExistence type="predicted"/>
<dbReference type="AlphaFoldDB" id="A0AAD7N689"/>
<protein>
    <submittedName>
        <fullName evidence="1">Uncharacterized protein</fullName>
    </submittedName>
</protein>
<comment type="caution">
    <text evidence="1">The sequence shown here is derived from an EMBL/GenBank/DDBJ whole genome shotgun (WGS) entry which is preliminary data.</text>
</comment>
<keyword evidence="2" id="KW-1185">Reference proteome</keyword>
<reference evidence="1" key="1">
    <citation type="submission" date="2023-03" db="EMBL/GenBank/DDBJ databases">
        <title>Massive genome expansion in bonnet fungi (Mycena s.s.) driven by repeated elements and novel gene families across ecological guilds.</title>
        <authorList>
            <consortium name="Lawrence Berkeley National Laboratory"/>
            <person name="Harder C.B."/>
            <person name="Miyauchi S."/>
            <person name="Viragh M."/>
            <person name="Kuo A."/>
            <person name="Thoen E."/>
            <person name="Andreopoulos B."/>
            <person name="Lu D."/>
            <person name="Skrede I."/>
            <person name="Drula E."/>
            <person name="Henrissat B."/>
            <person name="Morin E."/>
            <person name="Kohler A."/>
            <person name="Barry K."/>
            <person name="LaButti K."/>
            <person name="Morin E."/>
            <person name="Salamov A."/>
            <person name="Lipzen A."/>
            <person name="Mereny Z."/>
            <person name="Hegedus B."/>
            <person name="Baldrian P."/>
            <person name="Stursova M."/>
            <person name="Weitz H."/>
            <person name="Taylor A."/>
            <person name="Grigoriev I.V."/>
            <person name="Nagy L.G."/>
            <person name="Martin F."/>
            <person name="Kauserud H."/>
        </authorList>
    </citation>
    <scope>NUCLEOTIDE SEQUENCE</scope>
    <source>
        <strain evidence="1">CBHHK188m</strain>
    </source>
</reference>
<dbReference type="EMBL" id="JARJLG010000099">
    <property type="protein sequence ID" value="KAJ7746108.1"/>
    <property type="molecule type" value="Genomic_DNA"/>
</dbReference>
<dbReference type="Proteomes" id="UP001215280">
    <property type="component" value="Unassembled WGS sequence"/>
</dbReference>
<accession>A0AAD7N689</accession>
<evidence type="ECO:0000313" key="2">
    <source>
        <dbReference type="Proteomes" id="UP001215280"/>
    </source>
</evidence>
<gene>
    <name evidence="1" type="ORF">DFH07DRAFT_776410</name>
</gene>
<organism evidence="1 2">
    <name type="scientific">Mycena maculata</name>
    <dbReference type="NCBI Taxonomy" id="230809"/>
    <lineage>
        <taxon>Eukaryota</taxon>
        <taxon>Fungi</taxon>
        <taxon>Dikarya</taxon>
        <taxon>Basidiomycota</taxon>
        <taxon>Agaricomycotina</taxon>
        <taxon>Agaricomycetes</taxon>
        <taxon>Agaricomycetidae</taxon>
        <taxon>Agaricales</taxon>
        <taxon>Marasmiineae</taxon>
        <taxon>Mycenaceae</taxon>
        <taxon>Mycena</taxon>
    </lineage>
</organism>
<evidence type="ECO:0000313" key="1">
    <source>
        <dbReference type="EMBL" id="KAJ7746108.1"/>
    </source>
</evidence>